<accession>A0A6A6G0W5</accession>
<dbReference type="AlphaFoldDB" id="A0A6A6G0W5"/>
<name>A0A6A6G0W5_9PEZI</name>
<proteinExistence type="predicted"/>
<protein>
    <submittedName>
        <fullName evidence="1">Uncharacterized protein</fullName>
    </submittedName>
</protein>
<evidence type="ECO:0000313" key="2">
    <source>
        <dbReference type="Proteomes" id="UP000799538"/>
    </source>
</evidence>
<evidence type="ECO:0000313" key="1">
    <source>
        <dbReference type="EMBL" id="KAF2219264.1"/>
    </source>
</evidence>
<reference evidence="2" key="1">
    <citation type="journal article" date="2020" name="Stud. Mycol.">
        <title>101 Dothideomycetes genomes: A test case for predicting lifestyles and emergence of pathogens.</title>
        <authorList>
            <person name="Haridas S."/>
            <person name="Albert R."/>
            <person name="Binder M."/>
            <person name="Bloem J."/>
            <person name="LaButti K."/>
            <person name="Salamov A."/>
            <person name="Andreopoulos B."/>
            <person name="Baker S."/>
            <person name="Barry K."/>
            <person name="Bills G."/>
            <person name="Bluhm B."/>
            <person name="Cannon C."/>
            <person name="Castanera R."/>
            <person name="Culley D."/>
            <person name="Daum C."/>
            <person name="Ezra D."/>
            <person name="Gonzalez J."/>
            <person name="Henrissat B."/>
            <person name="Kuo A."/>
            <person name="Liang C."/>
            <person name="Lipzen A."/>
            <person name="Lutzoni F."/>
            <person name="Magnuson J."/>
            <person name="Mondo S."/>
            <person name="Nolan M."/>
            <person name="Ohm R."/>
            <person name="Pangilinan J."/>
            <person name="Park H.-J."/>
            <person name="Ramirez L."/>
            <person name="Alfaro M."/>
            <person name="Sun H."/>
            <person name="Tritt A."/>
            <person name="Yoshinaga Y."/>
            <person name="Zwiers L.-H."/>
            <person name="Turgeon B."/>
            <person name="Goodwin S."/>
            <person name="Spatafora J."/>
            <person name="Crous P."/>
            <person name="Grigoriev I."/>
        </authorList>
    </citation>
    <scope>NUCLEOTIDE SEQUENCE [LARGE SCALE GENOMIC DNA]</scope>
    <source>
        <strain evidence="2">CECT 20119</strain>
    </source>
</reference>
<sequence length="124" mass="13597">MSRGSRLSDSCDLLLIWLAPSIYLYTLAPHAGKSTAPVELRKGRVSWPRSWIQEIDIAEVVTDLSRRMVGNIPCGPCQGGAGSTRLRGNLKKDGDVRLISVDPRTWLEPLLVLTSAPVLRCRSG</sequence>
<dbReference type="Proteomes" id="UP000799538">
    <property type="component" value="Unassembled WGS sequence"/>
</dbReference>
<organism evidence="1 2">
    <name type="scientific">Elsinoe ampelina</name>
    <dbReference type="NCBI Taxonomy" id="302913"/>
    <lineage>
        <taxon>Eukaryota</taxon>
        <taxon>Fungi</taxon>
        <taxon>Dikarya</taxon>
        <taxon>Ascomycota</taxon>
        <taxon>Pezizomycotina</taxon>
        <taxon>Dothideomycetes</taxon>
        <taxon>Dothideomycetidae</taxon>
        <taxon>Myriangiales</taxon>
        <taxon>Elsinoaceae</taxon>
        <taxon>Elsinoe</taxon>
    </lineage>
</organism>
<keyword evidence="2" id="KW-1185">Reference proteome</keyword>
<gene>
    <name evidence="1" type="ORF">BDZ85DRAFT_46459</name>
</gene>
<dbReference type="EMBL" id="ML992518">
    <property type="protein sequence ID" value="KAF2219264.1"/>
    <property type="molecule type" value="Genomic_DNA"/>
</dbReference>